<feature type="transmembrane region" description="Helical" evidence="7">
    <location>
        <begin position="20"/>
        <end position="39"/>
    </location>
</feature>
<name>A0A644WF60_9ZZZZ</name>
<evidence type="ECO:0000313" key="9">
    <source>
        <dbReference type="EMBL" id="MPM02177.1"/>
    </source>
</evidence>
<dbReference type="AlphaFoldDB" id="A0A644WF60"/>
<reference evidence="9" key="1">
    <citation type="submission" date="2019-08" db="EMBL/GenBank/DDBJ databases">
        <authorList>
            <person name="Kucharzyk K."/>
            <person name="Murdoch R.W."/>
            <person name="Higgins S."/>
            <person name="Loffler F."/>
        </authorList>
    </citation>
    <scope>NUCLEOTIDE SEQUENCE</scope>
</reference>
<evidence type="ECO:0000256" key="1">
    <source>
        <dbReference type="ARBA" id="ARBA00004651"/>
    </source>
</evidence>
<evidence type="ECO:0000256" key="5">
    <source>
        <dbReference type="ARBA" id="ARBA00023136"/>
    </source>
</evidence>
<comment type="caution">
    <text evidence="9">The sequence shown here is derived from an EMBL/GenBank/DDBJ whole genome shotgun (WGS) entry which is preliminary data.</text>
</comment>
<dbReference type="InterPro" id="IPR003838">
    <property type="entry name" value="ABC3_permease_C"/>
</dbReference>
<keyword evidence="4 7" id="KW-1133">Transmembrane helix</keyword>
<evidence type="ECO:0000256" key="6">
    <source>
        <dbReference type="ARBA" id="ARBA00038076"/>
    </source>
</evidence>
<dbReference type="InterPro" id="IPR050250">
    <property type="entry name" value="Macrolide_Exporter_MacB"/>
</dbReference>
<comment type="subcellular location">
    <subcellularLocation>
        <location evidence="1">Cell membrane</location>
        <topology evidence="1">Multi-pass membrane protein</topology>
    </subcellularLocation>
</comment>
<keyword evidence="3 7" id="KW-0812">Transmembrane</keyword>
<dbReference type="Pfam" id="PF02687">
    <property type="entry name" value="FtsX"/>
    <property type="match status" value="1"/>
</dbReference>
<evidence type="ECO:0000259" key="8">
    <source>
        <dbReference type="Pfam" id="PF02687"/>
    </source>
</evidence>
<evidence type="ECO:0000256" key="3">
    <source>
        <dbReference type="ARBA" id="ARBA00022692"/>
    </source>
</evidence>
<dbReference type="EMBL" id="VSSQ01000850">
    <property type="protein sequence ID" value="MPM02177.1"/>
    <property type="molecule type" value="Genomic_DNA"/>
</dbReference>
<feature type="transmembrane region" description="Helical" evidence="7">
    <location>
        <begin position="343"/>
        <end position="370"/>
    </location>
</feature>
<feature type="transmembrane region" description="Helical" evidence="7">
    <location>
        <begin position="302"/>
        <end position="323"/>
    </location>
</feature>
<feature type="transmembrane region" description="Helical" evidence="7">
    <location>
        <begin position="251"/>
        <end position="273"/>
    </location>
</feature>
<feature type="domain" description="ABC3 transporter permease C-terminal" evidence="8">
    <location>
        <begin position="251"/>
        <end position="380"/>
    </location>
</feature>
<protein>
    <recommendedName>
        <fullName evidence="8">ABC3 transporter permease C-terminal domain-containing protein</fullName>
    </recommendedName>
</protein>
<comment type="similarity">
    <text evidence="6">Belongs to the ABC-4 integral membrane protein family.</text>
</comment>
<dbReference type="GO" id="GO:0005886">
    <property type="term" value="C:plasma membrane"/>
    <property type="evidence" value="ECO:0007669"/>
    <property type="project" value="UniProtKB-SubCell"/>
</dbReference>
<keyword evidence="5 7" id="KW-0472">Membrane</keyword>
<accession>A0A644WF60</accession>
<dbReference type="GO" id="GO:0022857">
    <property type="term" value="F:transmembrane transporter activity"/>
    <property type="evidence" value="ECO:0007669"/>
    <property type="project" value="TreeGrafter"/>
</dbReference>
<keyword evidence="2" id="KW-1003">Cell membrane</keyword>
<evidence type="ECO:0000256" key="2">
    <source>
        <dbReference type="ARBA" id="ARBA00022475"/>
    </source>
</evidence>
<gene>
    <name evidence="9" type="ORF">SDC9_48422</name>
</gene>
<organism evidence="9">
    <name type="scientific">bioreactor metagenome</name>
    <dbReference type="NCBI Taxonomy" id="1076179"/>
    <lineage>
        <taxon>unclassified sequences</taxon>
        <taxon>metagenomes</taxon>
        <taxon>ecological metagenomes</taxon>
    </lineage>
</organism>
<proteinExistence type="inferred from homology"/>
<evidence type="ECO:0000256" key="7">
    <source>
        <dbReference type="SAM" id="Phobius"/>
    </source>
</evidence>
<dbReference type="PANTHER" id="PTHR30572:SF4">
    <property type="entry name" value="ABC TRANSPORTER PERMEASE YTRF"/>
    <property type="match status" value="1"/>
</dbReference>
<dbReference type="PANTHER" id="PTHR30572">
    <property type="entry name" value="MEMBRANE COMPONENT OF TRANSPORTER-RELATED"/>
    <property type="match status" value="1"/>
</dbReference>
<sequence length="389" mass="43426">MKLIKTAFRSLIGNGLKTWLNVFVLSISFVMIIIMQGILQGWSKQATEDAVRWEIADGQYWQERYDPHDPFTLDSSTMQIPEIFAKDIRNHLIEPVLITQGTIYPDGRMQGVLLKGIQPDQQLLEIPTDSLNKVTDEIPVVMGAYMARQAKLRLNDVLTLRWRDRNGTFEAADIRIVGVFKTTVPAIDVGTLWLPLDRLQAMTLNEGCANILIKSPEKVVIDVAGWDFKSTEKLTEATLLMVKTKSIGTSVFYVIFLLLAMLAIFDTQTLSIFRRQKEIGTMIALGMTRKQVVRHFTMEGSLYAILALAIGAVWGAPLFYFMVEKGITFPVEAADFGIPMGDTMYAVISPGLVIGTVLFIFIVTAVVSYLPAKKIAKMNPTEAIRGKAL</sequence>
<evidence type="ECO:0000256" key="4">
    <source>
        <dbReference type="ARBA" id="ARBA00022989"/>
    </source>
</evidence>